<dbReference type="RefSeq" id="WP_090670468.1">
    <property type="nucleotide sequence ID" value="NZ_FNIT01000002.1"/>
</dbReference>
<name>A0A1H0F2Z0_9HYPH</name>
<dbReference type="OrthoDB" id="7831378at2"/>
<accession>A0A1H0F2Z0</accession>
<evidence type="ECO:0000313" key="2">
    <source>
        <dbReference type="Proteomes" id="UP000198793"/>
    </source>
</evidence>
<dbReference type="Pfam" id="PF07277">
    <property type="entry name" value="SapC"/>
    <property type="match status" value="1"/>
</dbReference>
<sequence length="241" mass="25762">MISERAEPLTGQRMAARIYSPFSYPLPRRAALVPVVLAEAERLAPVFPLVWQSGEEGPRLSCLRSLQEDGSGFAAGTQDRLAVLPLLLQAYPFVLPAAPALDGDNPCLLDVAGADLPSDAGAPITASDGRLTSAAELRLRALSIFERDLGRTSAIGRMLGELGLLEPWPLRFDLGHGRHCDVEGLAVVRASAFDTPRLQPVLARFGLAAARILSLHRLSLFRAATLLAAAREAVARESARA</sequence>
<proteinExistence type="predicted"/>
<dbReference type="EMBL" id="FNIT01000002">
    <property type="protein sequence ID" value="SDN89004.1"/>
    <property type="molecule type" value="Genomic_DNA"/>
</dbReference>
<dbReference type="AlphaFoldDB" id="A0A1H0F2Z0"/>
<protein>
    <submittedName>
        <fullName evidence="1">SapC protein</fullName>
    </submittedName>
</protein>
<dbReference type="InterPro" id="IPR010836">
    <property type="entry name" value="SapC"/>
</dbReference>
<organism evidence="1 2">
    <name type="scientific">Aureimonas jatrophae</name>
    <dbReference type="NCBI Taxonomy" id="1166073"/>
    <lineage>
        <taxon>Bacteria</taxon>
        <taxon>Pseudomonadati</taxon>
        <taxon>Pseudomonadota</taxon>
        <taxon>Alphaproteobacteria</taxon>
        <taxon>Hyphomicrobiales</taxon>
        <taxon>Aurantimonadaceae</taxon>
        <taxon>Aureimonas</taxon>
    </lineage>
</organism>
<dbReference type="STRING" id="1166073.SAMN05192530_102333"/>
<gene>
    <name evidence="1" type="ORF">SAMN05192530_102333</name>
</gene>
<dbReference type="Proteomes" id="UP000198793">
    <property type="component" value="Unassembled WGS sequence"/>
</dbReference>
<reference evidence="1 2" key="1">
    <citation type="submission" date="2016-10" db="EMBL/GenBank/DDBJ databases">
        <authorList>
            <person name="de Groot N.N."/>
        </authorList>
    </citation>
    <scope>NUCLEOTIDE SEQUENCE [LARGE SCALE GENOMIC DNA]</scope>
    <source>
        <strain evidence="2">L7-484,KACC 16230,DSM 25025</strain>
    </source>
</reference>
<keyword evidence="2" id="KW-1185">Reference proteome</keyword>
<evidence type="ECO:0000313" key="1">
    <source>
        <dbReference type="EMBL" id="SDN89004.1"/>
    </source>
</evidence>